<dbReference type="EMBL" id="BK015693">
    <property type="protein sequence ID" value="DAE20399.1"/>
    <property type="molecule type" value="Genomic_DNA"/>
</dbReference>
<accession>A0A8S5QM99</accession>
<evidence type="ECO:0000313" key="1">
    <source>
        <dbReference type="EMBL" id="DAE20399.1"/>
    </source>
</evidence>
<protein>
    <submittedName>
        <fullName evidence="1">Uncharacterized protein</fullName>
    </submittedName>
</protein>
<organism evidence="1">
    <name type="scientific">Siphoviridae sp. ctzjp2</name>
    <dbReference type="NCBI Taxonomy" id="2826532"/>
    <lineage>
        <taxon>Viruses</taxon>
        <taxon>Duplodnaviria</taxon>
        <taxon>Heunggongvirae</taxon>
        <taxon>Uroviricota</taxon>
        <taxon>Caudoviricetes</taxon>
    </lineage>
</organism>
<reference evidence="1" key="1">
    <citation type="journal article" date="2021" name="Proc. Natl. Acad. Sci. U.S.A.">
        <title>A Catalog of Tens of Thousands of Viruses from Human Metagenomes Reveals Hidden Associations with Chronic Diseases.</title>
        <authorList>
            <person name="Tisza M.J."/>
            <person name="Buck C.B."/>
        </authorList>
    </citation>
    <scope>NUCLEOTIDE SEQUENCE</scope>
    <source>
        <strain evidence="1">Ctzjp2</strain>
    </source>
</reference>
<name>A0A8S5QM99_9CAUD</name>
<proteinExistence type="predicted"/>
<sequence>MDILHIPWPMLLSCRCSWSDSDRGQPFFVVLTTLEN</sequence>